<dbReference type="InterPro" id="IPR035516">
    <property type="entry name" value="Gyrase/topoIV_suA_C"/>
</dbReference>
<evidence type="ECO:0000256" key="7">
    <source>
        <dbReference type="ARBA" id="ARBA00023235"/>
    </source>
</evidence>
<comment type="subunit">
    <text evidence="8">Heterotetramer, composed of two GyrA and two GyrB chains. In the heterotetramer, GyrA contains the active site tyrosine that forms a transient covalent intermediate with DNA, while GyrB binds cofactors and catalyzes ATP hydrolysis.</text>
</comment>
<feature type="active site" description="O-(5'-phospho-DNA)-tyrosine intermediate" evidence="8 9">
    <location>
        <position position="121"/>
    </location>
</feature>
<evidence type="ECO:0000256" key="8">
    <source>
        <dbReference type="HAMAP-Rule" id="MF_01897"/>
    </source>
</evidence>
<dbReference type="InterPro" id="IPR013757">
    <property type="entry name" value="Topo_IIA_A_a_sf"/>
</dbReference>
<gene>
    <name evidence="8 12" type="primary">gyrA</name>
    <name evidence="12" type="ORF">H6A31_01040</name>
</gene>
<dbReference type="NCBIfam" id="NF004044">
    <property type="entry name" value="PRK05561.1"/>
    <property type="match status" value="1"/>
</dbReference>
<evidence type="ECO:0000256" key="9">
    <source>
        <dbReference type="PROSITE-ProRule" id="PRU01384"/>
    </source>
</evidence>
<dbReference type="Gene3D" id="3.90.199.10">
    <property type="entry name" value="Topoisomerase II, domain 5"/>
    <property type="match status" value="1"/>
</dbReference>
<dbReference type="RefSeq" id="WP_204473866.1">
    <property type="nucleotide sequence ID" value="NZ_JACJJW010000002.1"/>
</dbReference>
<keyword evidence="3 8" id="KW-0547">Nucleotide-binding</keyword>
<dbReference type="PANTHER" id="PTHR43493:SF5">
    <property type="entry name" value="DNA GYRASE SUBUNIT A, CHLOROPLASTIC_MITOCHONDRIAL"/>
    <property type="match status" value="1"/>
</dbReference>
<keyword evidence="13" id="KW-1185">Reference proteome</keyword>
<comment type="subcellular location">
    <subcellularLocation>
        <location evidence="8">Cytoplasm</location>
    </subcellularLocation>
</comment>
<comment type="miscellaneous">
    <text evidence="8">Few gyrases are as efficient as E.coli at forming negative supercoils. Not all organisms have 2 type II topoisomerases; in organisms with a single type II topoisomerase this enzyme also has to decatenate newly replicated chromosomes.</text>
</comment>
<dbReference type="NCBIfam" id="TIGR01063">
    <property type="entry name" value="gyrA"/>
    <property type="match status" value="1"/>
</dbReference>
<dbReference type="HAMAP" id="MF_01897">
    <property type="entry name" value="GyrA"/>
    <property type="match status" value="1"/>
</dbReference>
<dbReference type="EC" id="5.6.2.2" evidence="8"/>
<evidence type="ECO:0000256" key="2">
    <source>
        <dbReference type="ARBA" id="ARBA00008263"/>
    </source>
</evidence>
<evidence type="ECO:0000256" key="6">
    <source>
        <dbReference type="ARBA" id="ARBA00023125"/>
    </source>
</evidence>
<organism evidence="12 13">
    <name type="scientific">Bacteroides mediterraneensis</name>
    <dbReference type="NCBI Taxonomy" id="1841856"/>
    <lineage>
        <taxon>Bacteria</taxon>
        <taxon>Pseudomonadati</taxon>
        <taxon>Bacteroidota</taxon>
        <taxon>Bacteroidia</taxon>
        <taxon>Bacteroidales</taxon>
        <taxon>Bacteroidaceae</taxon>
        <taxon>Bacteroides</taxon>
    </lineage>
</organism>
<keyword evidence="6 8" id="KW-0238">DNA-binding</keyword>
<dbReference type="InterPro" id="IPR013758">
    <property type="entry name" value="Topo_IIA_A/C_ab"/>
</dbReference>
<feature type="compositionally biased region" description="Acidic residues" evidence="10">
    <location>
        <begin position="843"/>
        <end position="854"/>
    </location>
</feature>
<evidence type="ECO:0000256" key="5">
    <source>
        <dbReference type="ARBA" id="ARBA00023029"/>
    </source>
</evidence>
<dbReference type="SUPFAM" id="SSF56719">
    <property type="entry name" value="Type II DNA topoisomerase"/>
    <property type="match status" value="1"/>
</dbReference>
<protein>
    <recommendedName>
        <fullName evidence="8">DNA gyrase subunit A</fullName>
        <ecNumber evidence="8">5.6.2.2</ecNumber>
    </recommendedName>
</protein>
<dbReference type="InterPro" id="IPR006691">
    <property type="entry name" value="GyrA/parC_rep"/>
</dbReference>
<feature type="short sequence motif" description="GyrA-box" evidence="8">
    <location>
        <begin position="523"/>
        <end position="529"/>
    </location>
</feature>
<dbReference type="InterPro" id="IPR013760">
    <property type="entry name" value="Topo_IIA-like_dom_sf"/>
</dbReference>
<evidence type="ECO:0000256" key="10">
    <source>
        <dbReference type="SAM" id="MobiDB-lite"/>
    </source>
</evidence>
<comment type="similarity">
    <text evidence="2 8">Belongs to the type II topoisomerase GyrA/ParC subunit family.</text>
</comment>
<evidence type="ECO:0000256" key="3">
    <source>
        <dbReference type="ARBA" id="ARBA00022741"/>
    </source>
</evidence>
<dbReference type="PROSITE" id="PS52040">
    <property type="entry name" value="TOPO_IIA"/>
    <property type="match status" value="1"/>
</dbReference>
<dbReference type="SUPFAM" id="SSF101904">
    <property type="entry name" value="GyrA/ParC C-terminal domain-like"/>
    <property type="match status" value="1"/>
</dbReference>
<sequence>MQEQDRIIKINIEEEMKSSYIDYSMSVIVARALPDVRDGFKPVHRRILYGMMELGNTSDKPYKKAARIVGEVLGKYHPHGDSSVYGALVRMAQDWAMRYPLVDGQGNFGSIDGDSAAAMRYTEARLKKIGEEMMQDLYKETVDFTNNFDDTLQEPTVMPTRIPNLLVNGASGIAVGMATNMPTHNLREVIDACVAYIDNNDIDVDGLMQYIKAPDFPTGGYIYGISGVRDAYETGRGRIVMRAKAEIETHPTHDKIVVTEIPYGVNKAELIKSIADLSNEKKIDGISNVNDETDREGMRIVIDVKRDANASVVLNKLYKMTMLQTSFGVNNVALVHGRPRLLNLKDLIKYFVEHRHEVVIRRTRYDLRKAKERAHILEGLIIASDNIDEVIRIIRAAKTPNEAITNLMARFNLSEVQARAIVEMRLRQLTGLMQDQLHAEYEDLMKQIAYFEEILSNDELCKKVIKDELIEVKEKYGDDRRSEIVYASEEFNPEDFYADDEMVITISHMGYIKRTPLSEFHAQNRGGVGSKGSETRNEDFIEHIYPATMHNTLLFFTQKGKCYWLKVYEIPEGNKTSKGRAIQNLLNIDADDVVTAYLRVKNLNDTAFINSHYVLFCTKNGVIKKTLLEQYSRPRQNGVNAITIREDDRVIEVRMTNGNNEIVIANRNGRAIRFHESAVREMGRTATGVRGITLDEDGTDEVIGMICIKDPETETIMVVSENGYGKRSDIEDYRKTNRGGKGVKTLNITEKTGHLVAIKSVTDENDLMIINKSGITIRLKVADVRIMGRATQGVRLIDLEKRNDQIGSVCKVASETEEEEAEGTETIQPSDIQPVDGETIQPAEEEGDENSDKN</sequence>
<dbReference type="CDD" id="cd00187">
    <property type="entry name" value="TOP4c"/>
    <property type="match status" value="1"/>
</dbReference>
<comment type="function">
    <text evidence="8">A type II topoisomerase that negatively supercoils closed circular double-stranded (ds) DNA in an ATP-dependent manner to modulate DNA topology and maintain chromosomes in an underwound state. Negative supercoiling favors strand separation, and DNA replication, transcription, recombination and repair, all of which involve strand separation. Also able to catalyze the interconversion of other topological isomers of dsDNA rings, including catenanes and knotted rings. Type II topoisomerases break and join 2 DNA strands simultaneously in an ATP-dependent manner.</text>
</comment>
<dbReference type="InterPro" id="IPR005743">
    <property type="entry name" value="GyrA"/>
</dbReference>
<dbReference type="Gene3D" id="1.10.268.10">
    <property type="entry name" value="Topoisomerase, domain 3"/>
    <property type="match status" value="1"/>
</dbReference>
<dbReference type="EMBL" id="JACJJW010000002">
    <property type="protein sequence ID" value="MBM6757290.1"/>
    <property type="molecule type" value="Genomic_DNA"/>
</dbReference>
<name>A0ABS2ESN0_9BACE</name>
<dbReference type="InterPro" id="IPR050220">
    <property type="entry name" value="Type_II_DNA_Topoisomerases"/>
</dbReference>
<dbReference type="Gene3D" id="2.120.10.90">
    <property type="entry name" value="DNA gyrase/topoisomerase IV, subunit A, C-terminal"/>
    <property type="match status" value="1"/>
</dbReference>
<dbReference type="NCBIfam" id="NF004043">
    <property type="entry name" value="PRK05560.1"/>
    <property type="match status" value="1"/>
</dbReference>
<feature type="domain" description="Topo IIA-type catalytic" evidence="11">
    <location>
        <begin position="33"/>
        <end position="501"/>
    </location>
</feature>
<dbReference type="SMART" id="SM00434">
    <property type="entry name" value="TOP4c"/>
    <property type="match status" value="1"/>
</dbReference>
<dbReference type="Gene3D" id="3.30.1360.40">
    <property type="match status" value="1"/>
</dbReference>
<dbReference type="InterPro" id="IPR002205">
    <property type="entry name" value="Topo_IIA_dom_A"/>
</dbReference>
<evidence type="ECO:0000256" key="1">
    <source>
        <dbReference type="ARBA" id="ARBA00000185"/>
    </source>
</evidence>
<keyword evidence="8" id="KW-0963">Cytoplasm</keyword>
<dbReference type="Pfam" id="PF00521">
    <property type="entry name" value="DNA_topoisoIV"/>
    <property type="match status" value="1"/>
</dbReference>
<keyword evidence="5 8" id="KW-0799">Topoisomerase</keyword>
<comment type="caution">
    <text evidence="12">The sequence shown here is derived from an EMBL/GenBank/DDBJ whole genome shotgun (WGS) entry which is preliminary data.</text>
</comment>
<evidence type="ECO:0000313" key="12">
    <source>
        <dbReference type="EMBL" id="MBM6757290.1"/>
    </source>
</evidence>
<comment type="catalytic activity">
    <reaction evidence="1 8 9">
        <text>ATP-dependent breakage, passage and rejoining of double-stranded DNA.</text>
        <dbReference type="EC" id="5.6.2.2"/>
    </reaction>
</comment>
<evidence type="ECO:0000259" key="11">
    <source>
        <dbReference type="PROSITE" id="PS52040"/>
    </source>
</evidence>
<dbReference type="PANTHER" id="PTHR43493">
    <property type="entry name" value="DNA GYRASE/TOPOISOMERASE SUBUNIT A"/>
    <property type="match status" value="1"/>
</dbReference>
<keyword evidence="7 8" id="KW-0413">Isomerase</keyword>
<feature type="region of interest" description="Disordered" evidence="10">
    <location>
        <begin position="812"/>
        <end position="854"/>
    </location>
</feature>
<reference evidence="12 13" key="1">
    <citation type="journal article" date="2021" name="Sci. Rep.">
        <title>The distribution of antibiotic resistance genes in chicken gut microbiota commensals.</title>
        <authorList>
            <person name="Juricova H."/>
            <person name="Matiasovicova J."/>
            <person name="Kubasova T."/>
            <person name="Cejkova D."/>
            <person name="Rychlik I."/>
        </authorList>
    </citation>
    <scope>NUCLEOTIDE SEQUENCE [LARGE SCALE GENOMIC DNA]</scope>
    <source>
        <strain evidence="12 13">An801</strain>
    </source>
</reference>
<evidence type="ECO:0000256" key="4">
    <source>
        <dbReference type="ARBA" id="ARBA00022840"/>
    </source>
</evidence>
<dbReference type="Proteomes" id="UP000703295">
    <property type="component" value="Unassembled WGS sequence"/>
</dbReference>
<accession>A0ABS2ESN0</accession>
<dbReference type="Pfam" id="PF03989">
    <property type="entry name" value="DNA_gyraseA_C"/>
    <property type="match status" value="6"/>
</dbReference>
<proteinExistence type="inferred from homology"/>
<evidence type="ECO:0000313" key="13">
    <source>
        <dbReference type="Proteomes" id="UP000703295"/>
    </source>
</evidence>
<keyword evidence="4 8" id="KW-0067">ATP-binding</keyword>